<feature type="chain" id="PRO_5038362587" description="DUF11 domain-containing protein" evidence="1">
    <location>
        <begin position="29"/>
        <end position="182"/>
    </location>
</feature>
<proteinExistence type="predicted"/>
<evidence type="ECO:0000313" key="2">
    <source>
        <dbReference type="EMBL" id="MBP2707261.1"/>
    </source>
</evidence>
<name>A0A941AKJ4_9ACTN</name>
<evidence type="ECO:0000256" key="1">
    <source>
        <dbReference type="SAM" id="SignalP"/>
    </source>
</evidence>
<keyword evidence="1" id="KW-0732">Signal</keyword>
<dbReference type="EMBL" id="JAFCNB010000018">
    <property type="protein sequence ID" value="MBP2707261.1"/>
    <property type="molecule type" value="Genomic_DNA"/>
</dbReference>
<feature type="signal peptide" evidence="1">
    <location>
        <begin position="1"/>
        <end position="28"/>
    </location>
</feature>
<reference evidence="2" key="1">
    <citation type="submission" date="2021-02" db="EMBL/GenBank/DDBJ databases">
        <title>Draft genome sequence of Microbispora sp. RL4-1S isolated from rice leaves in Thailand.</title>
        <authorList>
            <person name="Muangham S."/>
            <person name="Duangmal K."/>
        </authorList>
    </citation>
    <scope>NUCLEOTIDE SEQUENCE</scope>
    <source>
        <strain evidence="2">RL4-1S</strain>
    </source>
</reference>
<dbReference type="AlphaFoldDB" id="A0A941AKJ4"/>
<gene>
    <name evidence="2" type="ORF">JOL79_26105</name>
</gene>
<dbReference type="Proteomes" id="UP000674234">
    <property type="component" value="Unassembled WGS sequence"/>
</dbReference>
<evidence type="ECO:0000313" key="3">
    <source>
        <dbReference type="Proteomes" id="UP000674234"/>
    </source>
</evidence>
<sequence length="182" mass="19807">MRTLIATFTSLLAVPLCAVALTAAPAAAVTASRSEASAARAASSAPVRIRVLYPVRVRAGRVTSTTVKLTNNTKTKTQEIFLAVKYPKGATAVRIYVPKNSRYHERCTRERTRALCLLPGLSRGHSYTFYAKAWVSGSARGNLYGYFGGTVLDTSLDTDPRQLLGDVSPELRWIKSKSSIIR</sequence>
<dbReference type="RefSeq" id="WP_210158537.1">
    <property type="nucleotide sequence ID" value="NZ_JAFCNB010000018.1"/>
</dbReference>
<protein>
    <recommendedName>
        <fullName evidence="4">DUF11 domain-containing protein</fullName>
    </recommendedName>
</protein>
<keyword evidence="3" id="KW-1185">Reference proteome</keyword>
<comment type="caution">
    <text evidence="2">The sequence shown here is derived from an EMBL/GenBank/DDBJ whole genome shotgun (WGS) entry which is preliminary data.</text>
</comment>
<evidence type="ECO:0008006" key="4">
    <source>
        <dbReference type="Google" id="ProtNLM"/>
    </source>
</evidence>
<organism evidence="2 3">
    <name type="scientific">Microbispora oryzae</name>
    <dbReference type="NCBI Taxonomy" id="2806554"/>
    <lineage>
        <taxon>Bacteria</taxon>
        <taxon>Bacillati</taxon>
        <taxon>Actinomycetota</taxon>
        <taxon>Actinomycetes</taxon>
        <taxon>Streptosporangiales</taxon>
        <taxon>Streptosporangiaceae</taxon>
        <taxon>Microbispora</taxon>
    </lineage>
</organism>
<accession>A0A941AKJ4</accession>